<evidence type="ECO:0000259" key="2">
    <source>
        <dbReference type="Pfam" id="PF00586"/>
    </source>
</evidence>
<dbReference type="PANTHER" id="PTHR30303:SF4">
    <property type="entry name" value="HYDROGENASE EXPRESSION_FORMATION PROTEIN HYPE"/>
    <property type="match status" value="1"/>
</dbReference>
<feature type="domain" description="PurM-like C-terminal" evidence="3">
    <location>
        <begin position="153"/>
        <end position="303"/>
    </location>
</feature>
<accession>A0ABR7FVC8</accession>
<sequence>MKIGKIPEATLKKVILEQLGTKRDEVLIGPGIGEDCAALKLEEGEVFVLSTDPITGAAKEAGRLAVHITANDLISSGAEPVGLMLTVLLPPETKEKELRQLSAEVQEECVKLGIAVIGGHTEVTDAVRQPLISVTGVGKVKEEELVSTSGAAPGQDIVVTKYIGLEGTGIIAREREELLKERFPEEFLDEAKACLEQVTVVPEGKIARKYASSMHDITEGGIYGALWEVAQASGVGLEVSIEDIPVRQHTIELCEFFDLNPYQLISSGSMLIVTDHGNALVRELEQEGIKASVIGRTTDSNDKIIYRQGKAASLEAPKQDELYKIGERSWIKS</sequence>
<dbReference type="InterPro" id="IPR036921">
    <property type="entry name" value="PurM-like_N_sf"/>
</dbReference>
<evidence type="ECO:0000259" key="3">
    <source>
        <dbReference type="Pfam" id="PF02769"/>
    </source>
</evidence>
<dbReference type="PANTHER" id="PTHR30303">
    <property type="entry name" value="HYDROGENASE ISOENZYMES FORMATION PROTEIN HYPE"/>
    <property type="match status" value="1"/>
</dbReference>
<protein>
    <submittedName>
        <fullName evidence="4">Hydrogenase maturation factor</fullName>
    </submittedName>
</protein>
<dbReference type="EMBL" id="JACOOS010000016">
    <property type="protein sequence ID" value="MBC5678411.1"/>
    <property type="molecule type" value="Genomic_DNA"/>
</dbReference>
<dbReference type="CDD" id="cd06061">
    <property type="entry name" value="PurM-like1"/>
    <property type="match status" value="1"/>
</dbReference>
<feature type="domain" description="PurM-like N-terminal" evidence="2">
    <location>
        <begin position="33"/>
        <end position="140"/>
    </location>
</feature>
<dbReference type="Gene3D" id="3.90.650.10">
    <property type="entry name" value="PurM-like C-terminal domain"/>
    <property type="match status" value="1"/>
</dbReference>
<dbReference type="InterPro" id="IPR010918">
    <property type="entry name" value="PurM-like_C_dom"/>
</dbReference>
<comment type="similarity">
    <text evidence="1">Belongs to the HypE family.</text>
</comment>
<dbReference type="SUPFAM" id="SSF55326">
    <property type="entry name" value="PurM N-terminal domain-like"/>
    <property type="match status" value="1"/>
</dbReference>
<organism evidence="4 5">
    <name type="scientific">Anaerostipes hominis</name>
    <name type="common">ex Liu et al. 2021</name>
    <dbReference type="NCBI Taxonomy" id="2763018"/>
    <lineage>
        <taxon>Bacteria</taxon>
        <taxon>Bacillati</taxon>
        <taxon>Bacillota</taxon>
        <taxon>Clostridia</taxon>
        <taxon>Lachnospirales</taxon>
        <taxon>Lachnospiraceae</taxon>
        <taxon>Anaerostipes</taxon>
    </lineage>
</organism>
<evidence type="ECO:0000313" key="5">
    <source>
        <dbReference type="Proteomes" id="UP000635828"/>
    </source>
</evidence>
<evidence type="ECO:0000256" key="1">
    <source>
        <dbReference type="ARBA" id="ARBA00006243"/>
    </source>
</evidence>
<dbReference type="Pfam" id="PF02769">
    <property type="entry name" value="AIRS_C"/>
    <property type="match status" value="1"/>
</dbReference>
<dbReference type="RefSeq" id="WP_024728630.1">
    <property type="nucleotide sequence ID" value="NZ_JACOOS010000016.1"/>
</dbReference>
<comment type="caution">
    <text evidence="4">The sequence shown here is derived from an EMBL/GenBank/DDBJ whole genome shotgun (WGS) entry which is preliminary data.</text>
</comment>
<dbReference type="InterPro" id="IPR016188">
    <property type="entry name" value="PurM-like_N"/>
</dbReference>
<name>A0ABR7FVC8_9FIRM</name>
<keyword evidence="5" id="KW-1185">Reference proteome</keyword>
<dbReference type="InterPro" id="IPR036676">
    <property type="entry name" value="PurM-like_C_sf"/>
</dbReference>
<dbReference type="PIRSF" id="PIRSF005644">
    <property type="entry name" value="Hdrgns_mtr_HypE"/>
    <property type="match status" value="1"/>
</dbReference>
<reference evidence="4 5" key="1">
    <citation type="submission" date="2020-08" db="EMBL/GenBank/DDBJ databases">
        <title>Genome public.</title>
        <authorList>
            <person name="Liu C."/>
            <person name="Sun Q."/>
        </authorList>
    </citation>
    <scope>NUCLEOTIDE SEQUENCE [LARGE SCALE GENOMIC DNA]</scope>
    <source>
        <strain evidence="4 5">NSJ-7</strain>
    </source>
</reference>
<dbReference type="Proteomes" id="UP000635828">
    <property type="component" value="Unassembled WGS sequence"/>
</dbReference>
<proteinExistence type="inferred from homology"/>
<evidence type="ECO:0000313" key="4">
    <source>
        <dbReference type="EMBL" id="MBC5678411.1"/>
    </source>
</evidence>
<dbReference type="Pfam" id="PF00586">
    <property type="entry name" value="AIRS"/>
    <property type="match status" value="1"/>
</dbReference>
<gene>
    <name evidence="4" type="ORF">H8S22_12610</name>
</gene>
<dbReference type="SUPFAM" id="SSF56042">
    <property type="entry name" value="PurM C-terminal domain-like"/>
    <property type="match status" value="1"/>
</dbReference>
<dbReference type="InterPro" id="IPR011854">
    <property type="entry name" value="HypE"/>
</dbReference>
<dbReference type="Gene3D" id="3.30.1330.10">
    <property type="entry name" value="PurM-like, N-terminal domain"/>
    <property type="match status" value="1"/>
</dbReference>